<dbReference type="InterPro" id="IPR019198">
    <property type="entry name" value="Beta_propeller_containing"/>
</dbReference>
<comment type="caution">
    <text evidence="2">The sequence shown here is derived from an EMBL/GenBank/DDBJ whole genome shotgun (WGS) entry which is preliminary data.</text>
</comment>
<dbReference type="AlphaFoldDB" id="A0A3M8HAP2"/>
<evidence type="ECO:0000256" key="1">
    <source>
        <dbReference type="SAM" id="MobiDB-lite"/>
    </source>
</evidence>
<accession>A0A3M8HAP2</accession>
<dbReference type="EMBL" id="RHLQ01000016">
    <property type="protein sequence ID" value="RNC99334.1"/>
    <property type="molecule type" value="Genomic_DNA"/>
</dbReference>
<dbReference type="OrthoDB" id="9778998at2"/>
<evidence type="ECO:0000313" key="2">
    <source>
        <dbReference type="EMBL" id="RNC99334.1"/>
    </source>
</evidence>
<dbReference type="SUPFAM" id="SSF69322">
    <property type="entry name" value="Tricorn protease domain 2"/>
    <property type="match status" value="1"/>
</dbReference>
<proteinExistence type="predicted"/>
<dbReference type="Proteomes" id="UP000279909">
    <property type="component" value="Unassembled WGS sequence"/>
</dbReference>
<name>A0A3M8HAP2_9BACI</name>
<keyword evidence="3" id="KW-1185">Reference proteome</keyword>
<reference evidence="2 3" key="1">
    <citation type="journal article" date="2014" name="Int. J. Syst. Evol. Microbiol.">
        <title>Lysinibacillus halotolerans sp. nov., isolated from saline-alkaline soil.</title>
        <authorList>
            <person name="Kong D."/>
            <person name="Wang Y."/>
            <person name="Zhao B."/>
            <person name="Li Y."/>
            <person name="Song J."/>
            <person name="Zhai Y."/>
            <person name="Zhang C."/>
            <person name="Wang H."/>
            <person name="Chen X."/>
            <person name="Zhao B."/>
            <person name="Ruan Z."/>
        </authorList>
    </citation>
    <scope>NUCLEOTIDE SEQUENCE [LARGE SCALE GENOMIC DNA]</scope>
    <source>
        <strain evidence="2 3">MCCC 1A12703</strain>
    </source>
</reference>
<protein>
    <submittedName>
        <fullName evidence="2">Uncharacterized protein</fullName>
    </submittedName>
</protein>
<dbReference type="Pfam" id="PF09826">
    <property type="entry name" value="Beta_propel"/>
    <property type="match status" value="1"/>
</dbReference>
<evidence type="ECO:0000313" key="3">
    <source>
        <dbReference type="Proteomes" id="UP000279909"/>
    </source>
</evidence>
<dbReference type="RefSeq" id="WP_122971821.1">
    <property type="nucleotide sequence ID" value="NZ_RHLQ01000016.1"/>
</dbReference>
<feature type="region of interest" description="Disordered" evidence="1">
    <location>
        <begin position="154"/>
        <end position="186"/>
    </location>
</feature>
<gene>
    <name evidence="2" type="ORF">EC501_08315</name>
</gene>
<organism evidence="2 3">
    <name type="scientific">Lysinibacillus halotolerans</name>
    <dbReference type="NCBI Taxonomy" id="1368476"/>
    <lineage>
        <taxon>Bacteria</taxon>
        <taxon>Bacillati</taxon>
        <taxon>Bacillota</taxon>
        <taxon>Bacilli</taxon>
        <taxon>Bacillales</taxon>
        <taxon>Bacillaceae</taxon>
        <taxon>Lysinibacillus</taxon>
    </lineage>
</organism>
<sequence>MKKRLYISGILLMAIALIAFVSVWILGKKVEVSASSTVFINQPYHVHFSHKMNDNSIQDQFIYITNAAGEKVKGEITLEQNKQSLSIENLLPGQYVLHIEEEAFKEKPLNTKKQEVEFKVIEELEKITSLQELKDFFQNAINTDATNHSMFETTVEESKSADMSSSNEISGGASDDGAESYSTTNNQVEDIEEGDIVVTDGKYIYTAVDNQIIITDGTNHNALKIASKITLDGNSYPSQLMIHQNMLIVVMDDYVETKKDGYASGNSMTKVAFYSMENPAKPKLIREFAQDGYINGVRKYNNILYIVSNKAPEYWLLEKEKDVELRPYTYDSAQDKEVKPMDLDQLTILPGSNEPNYIIISSIDLNNFEEKKIETKGFLGGSSSLYMSENALYLTAVDFMARTLEKETDSKVSTDIAILPAGPTTTDIFKFTIDGVKVEFLASTSITGSLLNQFSMDEHNGYFRIATTEGDAWGGTNESTKNHLFVYNDKLEKVGEVTDLAKGERIYSARFMGDKAYIVTFKQVDPLFVIDLQNPKQPKVLGELKIPGYSNYLHPLDEHHLIGIGYDTESRIDSTSKQPIITTKGIKVSLFDITDYENPKEQDSVVIGGRGTHSEIEYNHKALFRNEEYNYFGFPVTVYEGKGEYDVEYKGSGAVIYEITADHGIELKGNLITPAKQGEEYENWETLITRLLYIEDILYTVSRDEVRSYNLQNFNALGSVKLK</sequence>